<keyword evidence="4 7" id="KW-0808">Transferase</keyword>
<feature type="domain" description="Phospholipid/glycerol acyltransferase" evidence="8">
    <location>
        <begin position="72"/>
        <end position="186"/>
    </location>
</feature>
<accession>A0A386H2W7</accession>
<dbReference type="GO" id="GO:0016020">
    <property type="term" value="C:membrane"/>
    <property type="evidence" value="ECO:0007669"/>
    <property type="project" value="InterPro"/>
</dbReference>
<dbReference type="RefSeq" id="WP_119970944.1">
    <property type="nucleotide sequence ID" value="NZ_CP032416.1"/>
</dbReference>
<dbReference type="AlphaFoldDB" id="A0A386H2W7"/>
<comment type="pathway">
    <text evidence="1">Lipid metabolism.</text>
</comment>
<keyword evidence="3 7" id="KW-0444">Lipid biosynthesis</keyword>
<comment type="similarity">
    <text evidence="2 7">Belongs to the 1-acyl-sn-glycerol-3-phosphate acyltransferase family.</text>
</comment>
<dbReference type="GO" id="GO:0003841">
    <property type="term" value="F:1-acylglycerol-3-phosphate O-acyltransferase activity"/>
    <property type="evidence" value="ECO:0007669"/>
    <property type="project" value="UniProtKB-UniRule"/>
</dbReference>
<dbReference type="InterPro" id="IPR004552">
    <property type="entry name" value="AGP_acyltrans"/>
</dbReference>
<evidence type="ECO:0000256" key="2">
    <source>
        <dbReference type="ARBA" id="ARBA00008655"/>
    </source>
</evidence>
<dbReference type="NCBIfam" id="TIGR00530">
    <property type="entry name" value="AGP_acyltrn"/>
    <property type="match status" value="1"/>
</dbReference>
<dbReference type="OrthoDB" id="9803035at2"/>
<evidence type="ECO:0000256" key="3">
    <source>
        <dbReference type="ARBA" id="ARBA00022516"/>
    </source>
</evidence>
<keyword evidence="7" id="KW-0594">Phospholipid biosynthesis</keyword>
<dbReference type="KEGG" id="cfer:D4Z93_05055"/>
<protein>
    <recommendedName>
        <fullName evidence="7">1-acyl-sn-glycerol-3-phosphate acyltransferase</fullName>
        <ecNumber evidence="7">2.3.1.51</ecNumber>
    </recommendedName>
</protein>
<proteinExistence type="inferred from homology"/>
<comment type="catalytic activity">
    <reaction evidence="7">
        <text>a 1-acyl-sn-glycero-3-phosphate + an acyl-CoA = a 1,2-diacyl-sn-glycero-3-phosphate + CoA</text>
        <dbReference type="Rhea" id="RHEA:19709"/>
        <dbReference type="ChEBI" id="CHEBI:57287"/>
        <dbReference type="ChEBI" id="CHEBI:57970"/>
        <dbReference type="ChEBI" id="CHEBI:58342"/>
        <dbReference type="ChEBI" id="CHEBI:58608"/>
        <dbReference type="EC" id="2.3.1.51"/>
    </reaction>
</comment>
<evidence type="ECO:0000313" key="9">
    <source>
        <dbReference type="EMBL" id="AYD39918.1"/>
    </source>
</evidence>
<evidence type="ECO:0000259" key="8">
    <source>
        <dbReference type="SMART" id="SM00563"/>
    </source>
</evidence>
<keyword evidence="5 7" id="KW-0443">Lipid metabolism</keyword>
<dbReference type="SUPFAM" id="SSF69593">
    <property type="entry name" value="Glycerol-3-phosphate (1)-acyltransferase"/>
    <property type="match status" value="1"/>
</dbReference>
<gene>
    <name evidence="9" type="ORF">D4Z93_05055</name>
</gene>
<organism evidence="9 10">
    <name type="scientific">Clostridium fermenticellae</name>
    <dbReference type="NCBI Taxonomy" id="2068654"/>
    <lineage>
        <taxon>Bacteria</taxon>
        <taxon>Bacillati</taxon>
        <taxon>Bacillota</taxon>
        <taxon>Clostridia</taxon>
        <taxon>Eubacteriales</taxon>
        <taxon>Clostridiaceae</taxon>
        <taxon>Clostridium</taxon>
    </lineage>
</organism>
<reference evidence="9 10" key="1">
    <citation type="journal article" date="2019" name="Int. J. Syst. Evol. Microbiol.">
        <title>Clostridium fermenticellae sp. nov., isolated from the mud in a fermentation cellar for the production of the Chinese liquor, baijiu.</title>
        <authorList>
            <person name="Xu P.X."/>
            <person name="Chai L.J."/>
            <person name="Qiu T."/>
            <person name="Zhang X.J."/>
            <person name="Lu Z.M."/>
            <person name="Xiao C."/>
            <person name="Wang S.T."/>
            <person name="Shen C.H."/>
            <person name="Shi J.S."/>
            <person name="Xu Z.H."/>
        </authorList>
    </citation>
    <scope>NUCLEOTIDE SEQUENCE [LARGE SCALE GENOMIC DNA]</scope>
    <source>
        <strain evidence="9 10">JN500901</strain>
    </source>
</reference>
<dbReference type="GO" id="GO:0006654">
    <property type="term" value="P:phosphatidic acid biosynthetic process"/>
    <property type="evidence" value="ECO:0007669"/>
    <property type="project" value="TreeGrafter"/>
</dbReference>
<evidence type="ECO:0000256" key="4">
    <source>
        <dbReference type="ARBA" id="ARBA00022679"/>
    </source>
</evidence>
<dbReference type="PANTHER" id="PTHR10434:SF64">
    <property type="entry name" value="1-ACYL-SN-GLYCEROL-3-PHOSPHATE ACYLTRANSFERASE-RELATED"/>
    <property type="match status" value="1"/>
</dbReference>
<dbReference type="PANTHER" id="PTHR10434">
    <property type="entry name" value="1-ACYL-SN-GLYCEROL-3-PHOSPHATE ACYLTRANSFERASE"/>
    <property type="match status" value="1"/>
</dbReference>
<dbReference type="Proteomes" id="UP000266301">
    <property type="component" value="Chromosome"/>
</dbReference>
<evidence type="ECO:0000256" key="1">
    <source>
        <dbReference type="ARBA" id="ARBA00005189"/>
    </source>
</evidence>
<keyword evidence="10" id="KW-1185">Reference proteome</keyword>
<comment type="domain">
    <text evidence="7">The HXXXXD motif is essential for acyltransferase activity and may constitute the binding site for the phosphate moiety of the glycerol-3-phosphate.</text>
</comment>
<keyword evidence="7" id="KW-1208">Phospholipid metabolism</keyword>
<dbReference type="CDD" id="cd07989">
    <property type="entry name" value="LPLAT_AGPAT-like"/>
    <property type="match status" value="1"/>
</dbReference>
<dbReference type="EC" id="2.3.1.51" evidence="7"/>
<name>A0A386H2W7_9CLOT</name>
<dbReference type="InterPro" id="IPR002123">
    <property type="entry name" value="Plipid/glycerol_acylTrfase"/>
</dbReference>
<evidence type="ECO:0000256" key="7">
    <source>
        <dbReference type="RuleBase" id="RU361267"/>
    </source>
</evidence>
<evidence type="ECO:0000256" key="5">
    <source>
        <dbReference type="ARBA" id="ARBA00023098"/>
    </source>
</evidence>
<dbReference type="EMBL" id="CP032416">
    <property type="protein sequence ID" value="AYD39918.1"/>
    <property type="molecule type" value="Genomic_DNA"/>
</dbReference>
<sequence>MKSIILYLKFVFFIIVSVPKKIKIDHLRKIGRIEDAEALSRKYLLKWANFTVKEAGITLHVDGIENLPDTSCLFVSNHQGLLDIPVLITAVNRPIGFIAKKELLKVKIISGWMKEIHCVFIDRTNIRESVKSINKGVENLRNGYNMCIFPEGTRSKGKPVAEFKKGSMKLALKSNSLVVPVAINGTYKVLEANGWRIRPADVIVKILKPIDTQKISKDERRDLSDIIRNSIMENM</sequence>
<keyword evidence="6 7" id="KW-0012">Acyltransferase</keyword>
<dbReference type="SMART" id="SM00563">
    <property type="entry name" value="PlsC"/>
    <property type="match status" value="1"/>
</dbReference>
<dbReference type="Pfam" id="PF01553">
    <property type="entry name" value="Acyltransferase"/>
    <property type="match status" value="1"/>
</dbReference>
<evidence type="ECO:0000313" key="10">
    <source>
        <dbReference type="Proteomes" id="UP000266301"/>
    </source>
</evidence>
<evidence type="ECO:0000256" key="6">
    <source>
        <dbReference type="ARBA" id="ARBA00023315"/>
    </source>
</evidence>